<evidence type="ECO:0000256" key="1">
    <source>
        <dbReference type="SAM" id="MobiDB-lite"/>
    </source>
</evidence>
<sequence length="464" mass="53159">MSMGYGDSTQFPVEQPPSYEDATGLISPEAASWALSMVNPRDLENSSPASLKSIYKSLNDNTKSLRLLSFQAPDGVVTGKLEEFDDVKNCPPFIALSYVWGDDLSTRDIELNGSPFPVRRNLYDFLLQAPWARHGWAQRVYGDDAANAVVENTFMENPILWDYWWIDAICIDHESVEEKNHQLSIMSEIYSQAEFVFVWLGMDQEVERQKESLETLIKKGSTLGPQMSNLSTLKKHQDSRNQKALAYTPSAIHRLLENPYWSRLWIVQEFVLAQDLLLCVGSFVAKWKDFRNYILHLGEEFPISTTNLMDQRYHKQSGERDRMSGLVQKFAETRCTDPRDKVFGLLGICNTRFKADYSLTAQKVFIGVVKAEVMDISHAEDYDRLLASFRVLGCALDIKFSRAHDIWDNYVCSDSETRQILVRLGRWQSIRGHRIDGQWAEHPGQQNRSVPFEEPVTHTTTHQG</sequence>
<dbReference type="InterPro" id="IPR010730">
    <property type="entry name" value="HET"/>
</dbReference>
<feature type="region of interest" description="Disordered" evidence="1">
    <location>
        <begin position="1"/>
        <end position="22"/>
    </location>
</feature>
<reference evidence="3 4" key="1">
    <citation type="submission" date="2019-04" db="EMBL/GenBank/DDBJ databases">
        <title>High contiguity whole genome sequence and gene annotation resource for two Venturia nashicola isolates.</title>
        <authorList>
            <person name="Prokchorchik M."/>
            <person name="Won K."/>
            <person name="Lee Y."/>
            <person name="Choi E.D."/>
            <person name="Segonzac C."/>
            <person name="Sohn K.H."/>
        </authorList>
    </citation>
    <scope>NUCLEOTIDE SEQUENCE [LARGE SCALE GENOMIC DNA]</scope>
    <source>
        <strain evidence="3 4">PRI2</strain>
    </source>
</reference>
<gene>
    <name evidence="3" type="ORF">E6O75_ATG01611</name>
</gene>
<feature type="region of interest" description="Disordered" evidence="1">
    <location>
        <begin position="440"/>
        <end position="464"/>
    </location>
</feature>
<name>A0A4Z1NLF5_9PEZI</name>
<dbReference type="PANTHER" id="PTHR24148">
    <property type="entry name" value="ANKYRIN REPEAT DOMAIN-CONTAINING PROTEIN 39 HOMOLOG-RELATED"/>
    <property type="match status" value="1"/>
</dbReference>
<evidence type="ECO:0000313" key="3">
    <source>
        <dbReference type="EMBL" id="TID13633.1"/>
    </source>
</evidence>
<proteinExistence type="predicted"/>
<dbReference type="Proteomes" id="UP000298493">
    <property type="component" value="Unassembled WGS sequence"/>
</dbReference>
<dbReference type="InterPro" id="IPR052895">
    <property type="entry name" value="HetReg/Transcr_Mod"/>
</dbReference>
<organism evidence="3 4">
    <name type="scientific">Venturia nashicola</name>
    <dbReference type="NCBI Taxonomy" id="86259"/>
    <lineage>
        <taxon>Eukaryota</taxon>
        <taxon>Fungi</taxon>
        <taxon>Dikarya</taxon>
        <taxon>Ascomycota</taxon>
        <taxon>Pezizomycotina</taxon>
        <taxon>Dothideomycetes</taxon>
        <taxon>Pleosporomycetidae</taxon>
        <taxon>Venturiales</taxon>
        <taxon>Venturiaceae</taxon>
        <taxon>Venturia</taxon>
    </lineage>
</organism>
<dbReference type="Pfam" id="PF06985">
    <property type="entry name" value="HET"/>
    <property type="match status" value="1"/>
</dbReference>
<protein>
    <recommendedName>
        <fullName evidence="2">Heterokaryon incompatibility domain-containing protein</fullName>
    </recommendedName>
</protein>
<evidence type="ECO:0000259" key="2">
    <source>
        <dbReference type="Pfam" id="PF06985"/>
    </source>
</evidence>
<keyword evidence="4" id="KW-1185">Reference proteome</keyword>
<feature type="domain" description="Heterokaryon incompatibility" evidence="2">
    <location>
        <begin position="162"/>
        <end position="269"/>
    </location>
</feature>
<evidence type="ECO:0000313" key="4">
    <source>
        <dbReference type="Proteomes" id="UP000298493"/>
    </source>
</evidence>
<dbReference type="PANTHER" id="PTHR24148:SF73">
    <property type="entry name" value="HET DOMAIN PROTEIN (AFU_ORTHOLOGUE AFUA_8G01020)"/>
    <property type="match status" value="1"/>
</dbReference>
<dbReference type="EMBL" id="SNSC02000025">
    <property type="protein sequence ID" value="TID13633.1"/>
    <property type="molecule type" value="Genomic_DNA"/>
</dbReference>
<accession>A0A4Z1NLF5</accession>
<dbReference type="AlphaFoldDB" id="A0A4Z1NLF5"/>
<dbReference type="STRING" id="86259.A0A4Z1NLF5"/>
<comment type="caution">
    <text evidence="3">The sequence shown here is derived from an EMBL/GenBank/DDBJ whole genome shotgun (WGS) entry which is preliminary data.</text>
</comment>